<dbReference type="PANTHER" id="PTHR30576:SF20">
    <property type="entry name" value="QUINOVOSAMINEPHOSPHOTRANSFERAE-RELATED"/>
    <property type="match status" value="1"/>
</dbReference>
<comment type="caution">
    <text evidence="4">The sequence shown here is derived from an EMBL/GenBank/DDBJ whole genome shotgun (WGS) entry which is preliminary data.</text>
</comment>
<keyword evidence="2" id="KW-1133">Transmembrane helix</keyword>
<name>A0A9W6GC30_9BACT</name>
<accession>A0A9W6GC30</accession>
<sequence>MIYKKYGKRLIDFLLSFIGLIFLSPLFIIVAILIKLDDGGSIFFRQIRVGQNGKLFKIYKFRTMIENAEKLGFQVTRKDDPRITRLGRVLRKYKIDELPQLINVLRGEMSLVGPRPEVPKYVEIYKEEYEKILKIKPGITDYAAIEYIDEENVLKAADDSEKIYIEKILPEKIRFYQKYINDMSFFTDMKLIIKTLSGIIR</sequence>
<evidence type="ECO:0000313" key="5">
    <source>
        <dbReference type="Proteomes" id="UP001144297"/>
    </source>
</evidence>
<organism evidence="4 5">
    <name type="scientific">Thermodesulfovibrio yellowstonii</name>
    <dbReference type="NCBI Taxonomy" id="28262"/>
    <lineage>
        <taxon>Bacteria</taxon>
        <taxon>Pseudomonadati</taxon>
        <taxon>Nitrospirota</taxon>
        <taxon>Thermodesulfovibrionia</taxon>
        <taxon>Thermodesulfovibrionales</taxon>
        <taxon>Thermodesulfovibrionaceae</taxon>
        <taxon>Thermodesulfovibrio</taxon>
    </lineage>
</organism>
<protein>
    <submittedName>
        <fullName evidence="4">Glycosyl transferase</fullName>
    </submittedName>
</protein>
<feature type="domain" description="Bacterial sugar transferase" evidence="3">
    <location>
        <begin position="8"/>
        <end position="199"/>
    </location>
</feature>
<keyword evidence="2" id="KW-0812">Transmembrane</keyword>
<dbReference type="InterPro" id="IPR003362">
    <property type="entry name" value="Bact_transf"/>
</dbReference>
<dbReference type="Pfam" id="PF02397">
    <property type="entry name" value="Bac_transf"/>
    <property type="match status" value="1"/>
</dbReference>
<evidence type="ECO:0000313" key="4">
    <source>
        <dbReference type="EMBL" id="GLI52419.1"/>
    </source>
</evidence>
<dbReference type="EMBL" id="BSDX01000001">
    <property type="protein sequence ID" value="GLI52419.1"/>
    <property type="molecule type" value="Genomic_DNA"/>
</dbReference>
<evidence type="ECO:0000256" key="2">
    <source>
        <dbReference type="SAM" id="Phobius"/>
    </source>
</evidence>
<evidence type="ECO:0000256" key="1">
    <source>
        <dbReference type="ARBA" id="ARBA00006464"/>
    </source>
</evidence>
<dbReference type="Proteomes" id="UP001144297">
    <property type="component" value="Unassembled WGS sequence"/>
</dbReference>
<comment type="similarity">
    <text evidence="1">Belongs to the bacterial sugar transferase family.</text>
</comment>
<feature type="transmembrane region" description="Helical" evidence="2">
    <location>
        <begin position="12"/>
        <end position="34"/>
    </location>
</feature>
<proteinExistence type="inferred from homology"/>
<dbReference type="GO" id="GO:0016780">
    <property type="term" value="F:phosphotransferase activity, for other substituted phosphate groups"/>
    <property type="evidence" value="ECO:0007669"/>
    <property type="project" value="TreeGrafter"/>
</dbReference>
<reference evidence="4" key="1">
    <citation type="submission" date="2022-12" db="EMBL/GenBank/DDBJ databases">
        <title>Reference genome sequencing for broad-spectrum identification of bacterial and archaeal isolates by mass spectrometry.</title>
        <authorList>
            <person name="Sekiguchi Y."/>
            <person name="Tourlousse D.M."/>
        </authorList>
    </citation>
    <scope>NUCLEOTIDE SEQUENCE</scope>
    <source>
        <strain evidence="4">TSL-P1</strain>
    </source>
</reference>
<dbReference type="PANTHER" id="PTHR30576">
    <property type="entry name" value="COLANIC BIOSYNTHESIS UDP-GLUCOSE LIPID CARRIER TRANSFERASE"/>
    <property type="match status" value="1"/>
</dbReference>
<dbReference type="AlphaFoldDB" id="A0A9W6GC30"/>
<keyword evidence="4" id="KW-0808">Transferase</keyword>
<evidence type="ECO:0000259" key="3">
    <source>
        <dbReference type="Pfam" id="PF02397"/>
    </source>
</evidence>
<gene>
    <name evidence="4" type="ORF">TISLANDTSLP1_01120</name>
</gene>
<keyword evidence="5" id="KW-1185">Reference proteome</keyword>
<keyword evidence="2" id="KW-0472">Membrane</keyword>